<name>A0A9D2GBS9_9FIRM</name>
<dbReference type="Pfam" id="PF09820">
    <property type="entry name" value="AAA-ATPase_like"/>
    <property type="match status" value="1"/>
</dbReference>
<feature type="domain" description="AAA-ATPase-like" evidence="1">
    <location>
        <begin position="10"/>
        <end position="239"/>
    </location>
</feature>
<dbReference type="InterPro" id="IPR018631">
    <property type="entry name" value="AAA-ATPase-like_dom"/>
</dbReference>
<sequence>MAEKIRKKIPIGIEKFDEIRADGFYYIDKTGMIRDLLYNWGKVNLFTRPRRFGKSLNMSMLKCFFEIGCDESLFQGLEIMKEGELCRDYMGKFPVIAISLKSVNGNDYETARNMISSVIGKEALRFQFLADSDRLTEVEKKLYAQLIAVDDNSSFKLSDAVLMGSLSMLSSLLRKHYGREVIVLIDEYDVPLSKAHENGYYDQMVMLIRNMFDQVLKTNDDLKFAVLTGCLRIAKESIFTGLNNMKVLSVTDVRFDEYFGFTDSEVRALLEYYDLSDHYDTIKEWYDGYRFGNVDVYCPWDVLCYCDALRSDPEAQPEAYWSNTSGNEALRHFLEQANAVTKREIEGLVSGESVKKVLRQNLTYKDMYASIDNIWSLLFTTGYLTQRGVTSEREHILIIPNKEIRNIFTEQIFEWFQDTARKDGTSLEAFCIAFKNGDAETAQKKFTEYLRRTISIRDTAVRKSMKENYYHGILLGLLSYKDSWYITSNRESGDGYCDILVETDDGETGMVIEIKYAENGNLTEACERALRQIESKNYAEKLREDGMEKILKYGVACYRKKCRILLEKEQTPQ</sequence>
<reference evidence="2" key="2">
    <citation type="submission" date="2021-04" db="EMBL/GenBank/DDBJ databases">
        <authorList>
            <person name="Gilroy R."/>
        </authorList>
    </citation>
    <scope>NUCLEOTIDE SEQUENCE</scope>
    <source>
        <strain evidence="2">CHK196-3914</strain>
    </source>
</reference>
<protein>
    <submittedName>
        <fullName evidence="2">ATP-binding protein</fullName>
    </submittedName>
</protein>
<gene>
    <name evidence="2" type="ORF">H9723_11480</name>
</gene>
<dbReference type="GO" id="GO:0005524">
    <property type="term" value="F:ATP binding"/>
    <property type="evidence" value="ECO:0007669"/>
    <property type="project" value="UniProtKB-KW"/>
</dbReference>
<dbReference type="EMBL" id="DXAY01000265">
    <property type="protein sequence ID" value="HIZ75841.1"/>
    <property type="molecule type" value="Genomic_DNA"/>
</dbReference>
<dbReference type="InterPro" id="IPR027417">
    <property type="entry name" value="P-loop_NTPase"/>
</dbReference>
<evidence type="ECO:0000313" key="2">
    <source>
        <dbReference type="EMBL" id="HIZ75841.1"/>
    </source>
</evidence>
<dbReference type="Proteomes" id="UP000824116">
    <property type="component" value="Unassembled WGS sequence"/>
</dbReference>
<dbReference type="Pfam" id="PF08011">
    <property type="entry name" value="PDDEXK_9"/>
    <property type="match status" value="1"/>
</dbReference>
<dbReference type="SUPFAM" id="SSF52540">
    <property type="entry name" value="P-loop containing nucleoside triphosphate hydrolases"/>
    <property type="match status" value="1"/>
</dbReference>
<evidence type="ECO:0000313" key="3">
    <source>
        <dbReference type="Proteomes" id="UP000824116"/>
    </source>
</evidence>
<reference evidence="2" key="1">
    <citation type="journal article" date="2021" name="PeerJ">
        <title>Extensive microbial diversity within the chicken gut microbiome revealed by metagenomics and culture.</title>
        <authorList>
            <person name="Gilroy R."/>
            <person name="Ravi A."/>
            <person name="Getino M."/>
            <person name="Pursley I."/>
            <person name="Horton D.L."/>
            <person name="Alikhan N.F."/>
            <person name="Baker D."/>
            <person name="Gharbi K."/>
            <person name="Hall N."/>
            <person name="Watson M."/>
            <person name="Adriaenssens E.M."/>
            <person name="Foster-Nyarko E."/>
            <person name="Jarju S."/>
            <person name="Secka A."/>
            <person name="Antonio M."/>
            <person name="Oren A."/>
            <person name="Chaudhuri R.R."/>
            <person name="La Ragione R."/>
            <person name="Hildebrand F."/>
            <person name="Pallen M.J."/>
        </authorList>
    </citation>
    <scope>NUCLEOTIDE SEQUENCE</scope>
    <source>
        <strain evidence="2">CHK196-3914</strain>
    </source>
</reference>
<comment type="caution">
    <text evidence="2">The sequence shown here is derived from an EMBL/GenBank/DDBJ whole genome shotgun (WGS) entry which is preliminary data.</text>
</comment>
<keyword evidence="2" id="KW-0067">ATP-binding</keyword>
<proteinExistence type="predicted"/>
<dbReference type="PANTHER" id="PTHR34825:SF1">
    <property type="entry name" value="AAA-ATPASE-LIKE DOMAIN-CONTAINING PROTEIN"/>
    <property type="match status" value="1"/>
</dbReference>
<keyword evidence="2" id="KW-0547">Nucleotide-binding</keyword>
<dbReference type="PANTHER" id="PTHR34825">
    <property type="entry name" value="CONSERVED PROTEIN, WITH A WEAK D-GALACTARATE DEHYDRATASE/ALTRONATE HYDROLASE DOMAIN"/>
    <property type="match status" value="1"/>
</dbReference>
<accession>A0A9D2GBS9</accession>
<evidence type="ECO:0000259" key="1">
    <source>
        <dbReference type="Pfam" id="PF09820"/>
    </source>
</evidence>
<dbReference type="AlphaFoldDB" id="A0A9D2GBS9"/>
<organism evidence="2 3">
    <name type="scientific">Candidatus Mediterraneibacter stercoravium</name>
    <dbReference type="NCBI Taxonomy" id="2838685"/>
    <lineage>
        <taxon>Bacteria</taxon>
        <taxon>Bacillati</taxon>
        <taxon>Bacillota</taxon>
        <taxon>Clostridia</taxon>
        <taxon>Lachnospirales</taxon>
        <taxon>Lachnospiraceae</taxon>
        <taxon>Mediterraneibacter</taxon>
    </lineage>
</organism>
<dbReference type="InterPro" id="IPR012547">
    <property type="entry name" value="PDDEXK_9"/>
</dbReference>